<dbReference type="Proteomes" id="UP000032352">
    <property type="component" value="Chromosome pTvir"/>
</dbReference>
<evidence type="ECO:0000313" key="1">
    <source>
        <dbReference type="EMBL" id="WDE08845.1"/>
    </source>
</evidence>
<organism evidence="1 2">
    <name type="scientific">Thalassomonas viridans</name>
    <dbReference type="NCBI Taxonomy" id="137584"/>
    <lineage>
        <taxon>Bacteria</taxon>
        <taxon>Pseudomonadati</taxon>
        <taxon>Pseudomonadota</taxon>
        <taxon>Gammaproteobacteria</taxon>
        <taxon>Alteromonadales</taxon>
        <taxon>Colwelliaceae</taxon>
        <taxon>Thalassomonas</taxon>
    </lineage>
</organism>
<dbReference type="InterPro" id="IPR029032">
    <property type="entry name" value="AhpD-like"/>
</dbReference>
<dbReference type="KEGG" id="tvd:SG34_033675"/>
<dbReference type="EMBL" id="CP059734">
    <property type="protein sequence ID" value="WDE08845.1"/>
    <property type="molecule type" value="Genomic_DNA"/>
</dbReference>
<evidence type="ECO:0000313" key="2">
    <source>
        <dbReference type="Proteomes" id="UP000032352"/>
    </source>
</evidence>
<proteinExistence type="predicted"/>
<protein>
    <submittedName>
        <fullName evidence="1">Uncharacterized protein</fullName>
    </submittedName>
</protein>
<sequence length="185" mass="20652">MIRYIFNKTLVAMKNRYDYDVRYMHDILKTDLRAFLKLMAFQTMSTHAGKLPAGVLFAARIRAIIWDDCGPCTQLLVNMALEAKVSPDIVHAIIDRDTDSLPQDIALVVRFTELVLAHSPGADDLREEIVALWGNEGLITIAYCISSYRVYPALKYALGYGKACSRIQVNDLSLAPNRQSASGVV</sequence>
<dbReference type="Gene3D" id="1.20.1290.10">
    <property type="entry name" value="AhpD-like"/>
    <property type="match status" value="1"/>
</dbReference>
<reference evidence="1 2" key="2">
    <citation type="journal article" date="2022" name="Mar. Drugs">
        <title>Bioassay-Guided Fractionation Leads to the Detection of Cholic Acid Generated by the Rare Thalassomonas sp.</title>
        <authorList>
            <person name="Pheiffer F."/>
            <person name="Schneider Y.K."/>
            <person name="Hansen E.H."/>
            <person name="Andersen J.H."/>
            <person name="Isaksson J."/>
            <person name="Busche T."/>
            <person name="R C."/>
            <person name="Kalinowski J."/>
            <person name="Zyl L.V."/>
            <person name="Trindade M."/>
        </authorList>
    </citation>
    <scope>NUCLEOTIDE SEQUENCE [LARGE SCALE GENOMIC DNA]</scope>
    <source>
        <strain evidence="1 2">XOM25</strain>
    </source>
</reference>
<reference evidence="1 2" key="1">
    <citation type="journal article" date="2015" name="Genome Announc.">
        <title>Draft Genome Sequences of Marine Isolates of Thalassomonas viridans and Thalassomonas actiniarum.</title>
        <authorList>
            <person name="Olonade I."/>
            <person name="van Zyl L.J."/>
            <person name="Trindade M."/>
        </authorList>
    </citation>
    <scope>NUCLEOTIDE SEQUENCE [LARGE SCALE GENOMIC DNA]</scope>
    <source>
        <strain evidence="1 2">XOM25</strain>
    </source>
</reference>
<dbReference type="RefSeq" id="WP_044842647.1">
    <property type="nucleotide sequence ID" value="NZ_CP059734.1"/>
</dbReference>
<dbReference type="SUPFAM" id="SSF69118">
    <property type="entry name" value="AhpD-like"/>
    <property type="match status" value="1"/>
</dbReference>
<name>A0AAE9Z8S5_9GAMM</name>
<keyword evidence="2" id="KW-1185">Reference proteome</keyword>
<accession>A0AAE9Z8S5</accession>
<gene>
    <name evidence="1" type="ORF">SG34_033675</name>
</gene>
<dbReference type="AlphaFoldDB" id="A0AAE9Z8S5"/>